<evidence type="ECO:0000256" key="3">
    <source>
        <dbReference type="ARBA" id="ARBA00022833"/>
    </source>
</evidence>
<dbReference type="EMBL" id="JAULSV010000001">
    <property type="protein sequence ID" value="KAK0654966.1"/>
    <property type="molecule type" value="Genomic_DNA"/>
</dbReference>
<proteinExistence type="inferred from homology"/>
<dbReference type="SUPFAM" id="SSF53056">
    <property type="entry name" value="beta-carbonic anhydrase, cab"/>
    <property type="match status" value="1"/>
</dbReference>
<dbReference type="Proteomes" id="UP001174936">
    <property type="component" value="Unassembled WGS sequence"/>
</dbReference>
<name>A0AA40CXF7_9PEZI</name>
<feature type="binding site" evidence="4">
    <location>
        <position position="99"/>
    </location>
    <ligand>
        <name>Zn(2+)</name>
        <dbReference type="ChEBI" id="CHEBI:29105"/>
    </ligand>
</feature>
<dbReference type="InterPro" id="IPR036874">
    <property type="entry name" value="Carbonic_anhydrase_sf"/>
</dbReference>
<dbReference type="GO" id="GO:0004089">
    <property type="term" value="F:carbonate dehydratase activity"/>
    <property type="evidence" value="ECO:0007669"/>
    <property type="project" value="UniProtKB-UniRule"/>
</dbReference>
<evidence type="ECO:0000256" key="1">
    <source>
        <dbReference type="ARBA" id="ARBA00006217"/>
    </source>
</evidence>
<evidence type="ECO:0000313" key="7">
    <source>
        <dbReference type="Proteomes" id="UP001174936"/>
    </source>
</evidence>
<evidence type="ECO:0000256" key="5">
    <source>
        <dbReference type="RuleBase" id="RU003956"/>
    </source>
</evidence>
<comment type="cofactor">
    <cofactor evidence="4">
        <name>Zn(2+)</name>
        <dbReference type="ChEBI" id="CHEBI:29105"/>
    </cofactor>
    <text evidence="4">Binds 1 zinc ion per subunit.</text>
</comment>
<reference evidence="6" key="1">
    <citation type="submission" date="2023-06" db="EMBL/GenBank/DDBJ databases">
        <title>Genome-scale phylogeny and comparative genomics of the fungal order Sordariales.</title>
        <authorList>
            <consortium name="Lawrence Berkeley National Laboratory"/>
            <person name="Hensen N."/>
            <person name="Bonometti L."/>
            <person name="Westerberg I."/>
            <person name="Brannstrom I.O."/>
            <person name="Guillou S."/>
            <person name="Cros-Aarteil S."/>
            <person name="Calhoun S."/>
            <person name="Haridas S."/>
            <person name="Kuo A."/>
            <person name="Mondo S."/>
            <person name="Pangilinan J."/>
            <person name="Riley R."/>
            <person name="Labutti K."/>
            <person name="Andreopoulos B."/>
            <person name="Lipzen A."/>
            <person name="Chen C."/>
            <person name="Yanf M."/>
            <person name="Daum C."/>
            <person name="Ng V."/>
            <person name="Clum A."/>
            <person name="Steindorff A."/>
            <person name="Ohm R."/>
            <person name="Martin F."/>
            <person name="Silar P."/>
            <person name="Natvig D."/>
            <person name="Lalanne C."/>
            <person name="Gautier V."/>
            <person name="Ament-Velasquez S.L."/>
            <person name="Kruys A."/>
            <person name="Hutchinson M.I."/>
            <person name="Powell A.J."/>
            <person name="Barry K."/>
            <person name="Miller A.N."/>
            <person name="Grigoriev I.V."/>
            <person name="Debuchy R."/>
            <person name="Gladieux P."/>
            <person name="Thoren M.H."/>
            <person name="Johannesson H."/>
        </authorList>
    </citation>
    <scope>NUCLEOTIDE SEQUENCE</scope>
    <source>
        <strain evidence="6">SMH2532-1</strain>
    </source>
</reference>
<dbReference type="PANTHER" id="PTHR43175:SF3">
    <property type="entry name" value="CARBON DISULFIDE HYDROLASE"/>
    <property type="match status" value="1"/>
</dbReference>
<feature type="binding site" evidence="4">
    <location>
        <position position="96"/>
    </location>
    <ligand>
        <name>Zn(2+)</name>
        <dbReference type="ChEBI" id="CHEBI:29105"/>
    </ligand>
</feature>
<comment type="caution">
    <text evidence="6">The sequence shown here is derived from an EMBL/GenBank/DDBJ whole genome shotgun (WGS) entry which is preliminary data.</text>
</comment>
<sequence length="179" mass="19785">MSTTIADLLERNKATSPSHVPLPSLGDFGPNGSTPVPKTMIITCCDPRCIPEKFFNLKDSEVIVARNAGGNVRHALRDIHIIDTLFSLDELAIIHHTDCGTLHFSEETIRSSVKSWSDEAYWSEIDGTVYGANADLEESVREDVAWVHAHPTIREGLKKGTQGYVFDIKTGKVEKVNPK</sequence>
<protein>
    <recommendedName>
        <fullName evidence="5">Carbonic anhydrase</fullName>
        <ecNumber evidence="5">4.2.1.1</ecNumber>
    </recommendedName>
    <alternativeName>
        <fullName evidence="5">Carbonate dehydratase</fullName>
    </alternativeName>
</protein>
<dbReference type="InterPro" id="IPR001765">
    <property type="entry name" value="Carbonic_anhydrase"/>
</dbReference>
<evidence type="ECO:0000313" key="6">
    <source>
        <dbReference type="EMBL" id="KAK0654966.1"/>
    </source>
</evidence>
<comment type="function">
    <text evidence="5">Reversible hydration of carbon dioxide.</text>
</comment>
<keyword evidence="5" id="KW-0456">Lyase</keyword>
<feature type="binding site" evidence="4">
    <location>
        <position position="44"/>
    </location>
    <ligand>
        <name>Zn(2+)</name>
        <dbReference type="ChEBI" id="CHEBI:29105"/>
    </ligand>
</feature>
<dbReference type="AlphaFoldDB" id="A0AA40CXF7"/>
<dbReference type="Gene3D" id="3.40.1050.10">
    <property type="entry name" value="Carbonic anhydrase"/>
    <property type="match status" value="1"/>
</dbReference>
<organism evidence="6 7">
    <name type="scientific">Cercophora newfieldiana</name>
    <dbReference type="NCBI Taxonomy" id="92897"/>
    <lineage>
        <taxon>Eukaryota</taxon>
        <taxon>Fungi</taxon>
        <taxon>Dikarya</taxon>
        <taxon>Ascomycota</taxon>
        <taxon>Pezizomycotina</taxon>
        <taxon>Sordariomycetes</taxon>
        <taxon>Sordariomycetidae</taxon>
        <taxon>Sordariales</taxon>
        <taxon>Lasiosphaeriaceae</taxon>
        <taxon>Cercophora</taxon>
    </lineage>
</organism>
<comment type="catalytic activity">
    <reaction evidence="5">
        <text>hydrogencarbonate + H(+) = CO2 + H2O</text>
        <dbReference type="Rhea" id="RHEA:10748"/>
        <dbReference type="ChEBI" id="CHEBI:15377"/>
        <dbReference type="ChEBI" id="CHEBI:15378"/>
        <dbReference type="ChEBI" id="CHEBI:16526"/>
        <dbReference type="ChEBI" id="CHEBI:17544"/>
        <dbReference type="EC" id="4.2.1.1"/>
    </reaction>
</comment>
<dbReference type="SMART" id="SM00947">
    <property type="entry name" value="Pro_CA"/>
    <property type="match status" value="1"/>
</dbReference>
<feature type="binding site" evidence="4">
    <location>
        <position position="46"/>
    </location>
    <ligand>
        <name>Zn(2+)</name>
        <dbReference type="ChEBI" id="CHEBI:29105"/>
    </ligand>
</feature>
<dbReference type="Pfam" id="PF00484">
    <property type="entry name" value="Pro_CA"/>
    <property type="match status" value="1"/>
</dbReference>
<keyword evidence="2 4" id="KW-0479">Metal-binding</keyword>
<gene>
    <name evidence="6" type="ORF">B0T16DRAFT_395936</name>
</gene>
<dbReference type="GO" id="GO:0008270">
    <property type="term" value="F:zinc ion binding"/>
    <property type="evidence" value="ECO:0007669"/>
    <property type="project" value="UniProtKB-UniRule"/>
</dbReference>
<dbReference type="PANTHER" id="PTHR43175">
    <property type="entry name" value="CARBONIC ANHYDRASE"/>
    <property type="match status" value="1"/>
</dbReference>
<evidence type="ECO:0000256" key="4">
    <source>
        <dbReference type="PIRSR" id="PIRSR601765-1"/>
    </source>
</evidence>
<keyword evidence="7" id="KW-1185">Reference proteome</keyword>
<accession>A0AA40CXF7</accession>
<comment type="similarity">
    <text evidence="1 5">Belongs to the beta-class carbonic anhydrase family.</text>
</comment>
<keyword evidence="3 4" id="KW-0862">Zinc</keyword>
<dbReference type="EC" id="4.2.1.1" evidence="5"/>
<evidence type="ECO:0000256" key="2">
    <source>
        <dbReference type="ARBA" id="ARBA00022723"/>
    </source>
</evidence>